<dbReference type="Proteomes" id="UP001548713">
    <property type="component" value="Unassembled WGS sequence"/>
</dbReference>
<gene>
    <name evidence="2" type="ORF">ABVV53_10765</name>
</gene>
<proteinExistence type="predicted"/>
<accession>A0ABV2D263</accession>
<dbReference type="EMBL" id="JBEWLY010000016">
    <property type="protein sequence ID" value="MET1755935.1"/>
    <property type="molecule type" value="Genomic_DNA"/>
</dbReference>
<feature type="domain" description="HTH crp-type" evidence="1">
    <location>
        <begin position="1"/>
        <end position="31"/>
    </location>
</feature>
<dbReference type="PROSITE" id="PS51063">
    <property type="entry name" value="HTH_CRP_2"/>
    <property type="match status" value="1"/>
</dbReference>
<dbReference type="InterPro" id="IPR036388">
    <property type="entry name" value="WH-like_DNA-bd_sf"/>
</dbReference>
<reference evidence="2 3" key="1">
    <citation type="submission" date="2024-07" db="EMBL/GenBank/DDBJ databases">
        <title>Novosphingobium kalidii RD2P27.</title>
        <authorList>
            <person name="Sun J.-Q."/>
        </authorList>
    </citation>
    <scope>NUCLEOTIDE SEQUENCE [LARGE SCALE GENOMIC DNA]</scope>
    <source>
        <strain evidence="2 3">RD2P27</strain>
    </source>
</reference>
<dbReference type="Gene3D" id="1.10.10.10">
    <property type="entry name" value="Winged helix-like DNA-binding domain superfamily/Winged helix DNA-binding domain"/>
    <property type="match status" value="1"/>
</dbReference>
<organism evidence="2 3">
    <name type="scientific">Novosphingobium kalidii</name>
    <dbReference type="NCBI Taxonomy" id="3230299"/>
    <lineage>
        <taxon>Bacteria</taxon>
        <taxon>Pseudomonadati</taxon>
        <taxon>Pseudomonadota</taxon>
        <taxon>Alphaproteobacteria</taxon>
        <taxon>Sphingomonadales</taxon>
        <taxon>Sphingomonadaceae</taxon>
        <taxon>Novosphingobium</taxon>
    </lineage>
</organism>
<protein>
    <recommendedName>
        <fullName evidence="1">HTH crp-type domain-containing protein</fullName>
    </recommendedName>
</protein>
<evidence type="ECO:0000313" key="3">
    <source>
        <dbReference type="Proteomes" id="UP001548713"/>
    </source>
</evidence>
<name>A0ABV2D263_9SPHN</name>
<comment type="caution">
    <text evidence="2">The sequence shown here is derived from an EMBL/GenBank/DDBJ whole genome shotgun (WGS) entry which is preliminary data.</text>
</comment>
<evidence type="ECO:0000259" key="1">
    <source>
        <dbReference type="PROSITE" id="PS51063"/>
    </source>
</evidence>
<keyword evidence="3" id="KW-1185">Reference proteome</keyword>
<evidence type="ECO:0000313" key="2">
    <source>
        <dbReference type="EMBL" id="MET1755935.1"/>
    </source>
</evidence>
<sequence length="55" mass="6289">MTPETLSRALQIVREHGLVLRGRKVILNDRAKVQEFCKPSPLRDGGEANLYVRAW</sequence>
<dbReference type="RefSeq" id="WP_353984430.1">
    <property type="nucleotide sequence ID" value="NZ_JBEWLY010000016.1"/>
</dbReference>
<dbReference type="InterPro" id="IPR012318">
    <property type="entry name" value="HTH_CRP"/>
</dbReference>